<evidence type="ECO:0000256" key="2">
    <source>
        <dbReference type="ARBA" id="ARBA00008017"/>
    </source>
</evidence>
<dbReference type="InterPro" id="IPR011014">
    <property type="entry name" value="MscS_channel_TM-2"/>
</dbReference>
<dbReference type="InterPro" id="IPR049142">
    <property type="entry name" value="MS_channel_1st"/>
</dbReference>
<dbReference type="InterPro" id="IPR010920">
    <property type="entry name" value="LSM_dom_sf"/>
</dbReference>
<feature type="transmembrane region" description="Helical" evidence="7">
    <location>
        <begin position="103"/>
        <end position="120"/>
    </location>
</feature>
<organism evidence="11">
    <name type="scientific">hydrocarbon metagenome</name>
    <dbReference type="NCBI Taxonomy" id="938273"/>
    <lineage>
        <taxon>unclassified sequences</taxon>
        <taxon>metagenomes</taxon>
        <taxon>ecological metagenomes</taxon>
    </lineage>
</organism>
<dbReference type="Pfam" id="PF21088">
    <property type="entry name" value="MS_channel_1st"/>
    <property type="match status" value="1"/>
</dbReference>
<keyword evidence="6 7" id="KW-0472">Membrane</keyword>
<evidence type="ECO:0000256" key="6">
    <source>
        <dbReference type="ARBA" id="ARBA00023136"/>
    </source>
</evidence>
<name>A0A0W8E9U4_9ZZZZ</name>
<feature type="transmembrane region" description="Helical" evidence="7">
    <location>
        <begin position="25"/>
        <end position="43"/>
    </location>
</feature>
<dbReference type="InterPro" id="IPR045042">
    <property type="entry name" value="YnaI-like"/>
</dbReference>
<dbReference type="SUPFAM" id="SSF50182">
    <property type="entry name" value="Sm-like ribonucleoproteins"/>
    <property type="match status" value="1"/>
</dbReference>
<keyword evidence="4 7" id="KW-0812">Transmembrane</keyword>
<evidence type="ECO:0000259" key="9">
    <source>
        <dbReference type="Pfam" id="PF21082"/>
    </source>
</evidence>
<feature type="transmembrane region" description="Helical" evidence="7">
    <location>
        <begin position="74"/>
        <end position="91"/>
    </location>
</feature>
<keyword evidence="5 7" id="KW-1133">Transmembrane helix</keyword>
<feature type="domain" description="Mechanosensitive ion channel MscS" evidence="8">
    <location>
        <begin position="188"/>
        <end position="255"/>
    </location>
</feature>
<comment type="subcellular location">
    <subcellularLocation>
        <location evidence="1">Cell membrane</location>
        <topology evidence="1">Multi-pass membrane protein</topology>
    </subcellularLocation>
</comment>
<feature type="transmembrane region" description="Helical" evidence="7">
    <location>
        <begin position="168"/>
        <end position="186"/>
    </location>
</feature>
<dbReference type="PANTHER" id="PTHR43634:SF2">
    <property type="entry name" value="LOW CONDUCTANCE MECHANOSENSITIVE CHANNEL YNAI"/>
    <property type="match status" value="1"/>
</dbReference>
<comment type="similarity">
    <text evidence="2">Belongs to the MscS (TC 1.A.23) family.</text>
</comment>
<dbReference type="InterPro" id="IPR011066">
    <property type="entry name" value="MscS_channel_C_sf"/>
</dbReference>
<reference evidence="11" key="1">
    <citation type="journal article" date="2015" name="Proc. Natl. Acad. Sci. U.S.A.">
        <title>Networks of energetic and metabolic interactions define dynamics in microbial communities.</title>
        <authorList>
            <person name="Embree M."/>
            <person name="Liu J.K."/>
            <person name="Al-Bassam M.M."/>
            <person name="Zengler K."/>
        </authorList>
    </citation>
    <scope>NUCLEOTIDE SEQUENCE</scope>
</reference>
<dbReference type="Pfam" id="PF00924">
    <property type="entry name" value="MS_channel_2nd"/>
    <property type="match status" value="1"/>
</dbReference>
<sequence length="374" mass="42794">MISKYLNYLGLTSISAVITHQTLKYAVGVIGIMLIFFLINKIVKKILFPWVKKLTQNSHNDLDDKIVAAFLKPVEWLIILTGIFVVLRYLPLSPSVDNFFLEIYRSAVIGLIAWGFYMLADGESVLSREFKDKFQIDDILISFLSKVVRFVVLALALVIIAQEWGYEVNGFIAGLGLGGLAFALAAQDVLSNVFGGIVIIMEKPFSIGDWIMTPSVEGLVEDINFRSTRVRAFDHSLITVPNSTLAKEPITNYTRMGKRRIRFHLGVTYDTPRLKLEQCVVRLKEMLDNHPDVHPERILVYFEQFNDSSLDIFLYFFTNTTVWEEFLAVRQDINFKIMEILEELEISVAFPSHSIYFENPQVVKNYTIEEAPQE</sequence>
<dbReference type="AlphaFoldDB" id="A0A0W8E9U4"/>
<dbReference type="InterPro" id="IPR023408">
    <property type="entry name" value="MscS_beta-dom_sf"/>
</dbReference>
<evidence type="ECO:0000256" key="7">
    <source>
        <dbReference type="SAM" id="Phobius"/>
    </source>
</evidence>
<feature type="transmembrane region" description="Helical" evidence="7">
    <location>
        <begin position="140"/>
        <end position="162"/>
    </location>
</feature>
<dbReference type="InterPro" id="IPR006685">
    <property type="entry name" value="MscS_channel_2nd"/>
</dbReference>
<dbReference type="SUPFAM" id="SSF82861">
    <property type="entry name" value="Mechanosensitive channel protein MscS (YggB), transmembrane region"/>
    <property type="match status" value="1"/>
</dbReference>
<dbReference type="Gene3D" id="1.10.287.1260">
    <property type="match status" value="1"/>
</dbReference>
<proteinExistence type="inferred from homology"/>
<evidence type="ECO:0000256" key="3">
    <source>
        <dbReference type="ARBA" id="ARBA00022475"/>
    </source>
</evidence>
<evidence type="ECO:0000259" key="10">
    <source>
        <dbReference type="Pfam" id="PF21088"/>
    </source>
</evidence>
<dbReference type="GO" id="GO:0055085">
    <property type="term" value="P:transmembrane transport"/>
    <property type="evidence" value="ECO:0007669"/>
    <property type="project" value="InterPro"/>
</dbReference>
<dbReference type="PANTHER" id="PTHR43634">
    <property type="entry name" value="OW CONDUCTANCE MECHANOSENSITIVE CHANNEL"/>
    <property type="match status" value="1"/>
</dbReference>
<dbReference type="Gene3D" id="3.30.70.100">
    <property type="match status" value="1"/>
</dbReference>
<dbReference type="GO" id="GO:0005886">
    <property type="term" value="C:plasma membrane"/>
    <property type="evidence" value="ECO:0007669"/>
    <property type="project" value="UniProtKB-SubCell"/>
</dbReference>
<keyword evidence="3" id="KW-1003">Cell membrane</keyword>
<protein>
    <submittedName>
        <fullName evidence="11">Potassium efflux system kefa protein / small-conductance mechanosensitive channel</fullName>
    </submittedName>
</protein>
<evidence type="ECO:0000313" key="11">
    <source>
        <dbReference type="EMBL" id="KUG05369.1"/>
    </source>
</evidence>
<dbReference type="SUPFAM" id="SSF82689">
    <property type="entry name" value="Mechanosensitive channel protein MscS (YggB), C-terminal domain"/>
    <property type="match status" value="1"/>
</dbReference>
<gene>
    <name evidence="11" type="ORF">ASZ90_017201</name>
</gene>
<feature type="domain" description="Mechanosensitive ion channel transmembrane helices 2/3" evidence="10">
    <location>
        <begin position="146"/>
        <end position="187"/>
    </location>
</feature>
<evidence type="ECO:0000256" key="1">
    <source>
        <dbReference type="ARBA" id="ARBA00004651"/>
    </source>
</evidence>
<accession>A0A0W8E9U4</accession>
<feature type="domain" description="Mechanosensitive ion channel MscS C-terminal" evidence="9">
    <location>
        <begin position="262"/>
        <end position="347"/>
    </location>
</feature>
<evidence type="ECO:0000256" key="5">
    <source>
        <dbReference type="ARBA" id="ARBA00022989"/>
    </source>
</evidence>
<dbReference type="Gene3D" id="2.30.30.60">
    <property type="match status" value="1"/>
</dbReference>
<dbReference type="Pfam" id="PF21082">
    <property type="entry name" value="MS_channel_3rd"/>
    <property type="match status" value="1"/>
</dbReference>
<evidence type="ECO:0000256" key="4">
    <source>
        <dbReference type="ARBA" id="ARBA00022692"/>
    </source>
</evidence>
<evidence type="ECO:0000259" key="8">
    <source>
        <dbReference type="Pfam" id="PF00924"/>
    </source>
</evidence>
<dbReference type="InterPro" id="IPR049278">
    <property type="entry name" value="MS_channel_C"/>
</dbReference>
<dbReference type="EMBL" id="LNQE01001818">
    <property type="protein sequence ID" value="KUG05369.1"/>
    <property type="molecule type" value="Genomic_DNA"/>
</dbReference>
<comment type="caution">
    <text evidence="11">The sequence shown here is derived from an EMBL/GenBank/DDBJ whole genome shotgun (WGS) entry which is preliminary data.</text>
</comment>